<dbReference type="EMBL" id="BMNK01000012">
    <property type="protein sequence ID" value="GGP12467.1"/>
    <property type="molecule type" value="Genomic_DNA"/>
</dbReference>
<evidence type="ECO:0000313" key="3">
    <source>
        <dbReference type="EMBL" id="GGP12467.1"/>
    </source>
</evidence>
<sequence>MELLPRLAAEGLKDLLAELRIVVVNGPRQCGKTTLLQACKKFGDATFVTLDDPSHLAFALDDPRTFARRRPQPVIIDEIQRAGDPLILAIKQVVDEDWSPGQFVLSGSTRFLSVPTLSESLAGRVAFVDLWPFAVTERTGGTGGFCDQVFADPGSVTQRTSVWTRDDYIRLISHGSYPEVLRLTSPVAIRGWFRGYLDTVIFRDIQEFAHVNKVRAIPDLIALVAARAGGQLVLSHLSNSLGLDATTVRSYLAHLETVFLVASAPAWSNNFSARVTHAPKTYVTDSGLAAHLLDVDAESLLTPGHPALGGLLETFVFAELLKLSTFARRHVAVRHYRDRDRREVDFILERRDGSIIGIEVKASSTPKPEDARHLRWLRDTLGDRFRAGYVLHLGDTNLPSGDRIFFTPLSALWDHAEPGVLRPRLPGGAG</sequence>
<dbReference type="Proteomes" id="UP000660745">
    <property type="component" value="Unassembled WGS sequence"/>
</dbReference>
<dbReference type="InterPro" id="IPR041682">
    <property type="entry name" value="AAA_14"/>
</dbReference>
<feature type="domain" description="AAA" evidence="1">
    <location>
        <begin position="20"/>
        <end position="137"/>
    </location>
</feature>
<dbReference type="PANTHER" id="PTHR43566:SF2">
    <property type="entry name" value="DUF4143 DOMAIN-CONTAINING PROTEIN"/>
    <property type="match status" value="1"/>
</dbReference>
<dbReference type="SUPFAM" id="SSF52540">
    <property type="entry name" value="P-loop containing nucleoside triphosphate hydrolases"/>
    <property type="match status" value="1"/>
</dbReference>
<dbReference type="Pfam" id="PF13173">
    <property type="entry name" value="AAA_14"/>
    <property type="match status" value="1"/>
</dbReference>
<name>A0A918A997_9ACTN</name>
<dbReference type="RefSeq" id="WP_189142131.1">
    <property type="nucleotide sequence ID" value="NZ_BMNK01000012.1"/>
</dbReference>
<proteinExistence type="predicted"/>
<gene>
    <name evidence="3" type="ORF">GCM10012278_60380</name>
</gene>
<dbReference type="InterPro" id="IPR027417">
    <property type="entry name" value="P-loop_NTPase"/>
</dbReference>
<dbReference type="PANTHER" id="PTHR43566">
    <property type="entry name" value="CONSERVED PROTEIN"/>
    <property type="match status" value="1"/>
</dbReference>
<dbReference type="InterPro" id="IPR025420">
    <property type="entry name" value="DUF4143"/>
</dbReference>
<dbReference type="AlphaFoldDB" id="A0A918A997"/>
<evidence type="ECO:0008006" key="5">
    <source>
        <dbReference type="Google" id="ProtNLM"/>
    </source>
</evidence>
<dbReference type="Pfam" id="PF13635">
    <property type="entry name" value="DUF4143"/>
    <property type="match status" value="1"/>
</dbReference>
<evidence type="ECO:0000259" key="2">
    <source>
        <dbReference type="Pfam" id="PF13635"/>
    </source>
</evidence>
<evidence type="ECO:0000313" key="4">
    <source>
        <dbReference type="Proteomes" id="UP000660745"/>
    </source>
</evidence>
<accession>A0A918A997</accession>
<reference evidence="3" key="2">
    <citation type="submission" date="2020-09" db="EMBL/GenBank/DDBJ databases">
        <authorList>
            <person name="Sun Q."/>
            <person name="Zhou Y."/>
        </authorList>
    </citation>
    <scope>NUCLEOTIDE SEQUENCE</scope>
    <source>
        <strain evidence="3">CGMCC 4.7430</strain>
    </source>
</reference>
<feature type="domain" description="DUF4143" evidence="2">
    <location>
        <begin position="203"/>
        <end position="363"/>
    </location>
</feature>
<reference evidence="3" key="1">
    <citation type="journal article" date="2014" name="Int. J. Syst. Evol. Microbiol.">
        <title>Complete genome sequence of Corynebacterium casei LMG S-19264T (=DSM 44701T), isolated from a smear-ripened cheese.</title>
        <authorList>
            <consortium name="US DOE Joint Genome Institute (JGI-PGF)"/>
            <person name="Walter F."/>
            <person name="Albersmeier A."/>
            <person name="Kalinowski J."/>
            <person name="Ruckert C."/>
        </authorList>
    </citation>
    <scope>NUCLEOTIDE SEQUENCE</scope>
    <source>
        <strain evidence="3">CGMCC 4.7430</strain>
    </source>
</reference>
<comment type="caution">
    <text evidence="3">The sequence shown here is derived from an EMBL/GenBank/DDBJ whole genome shotgun (WGS) entry which is preliminary data.</text>
</comment>
<keyword evidence="4" id="KW-1185">Reference proteome</keyword>
<evidence type="ECO:0000259" key="1">
    <source>
        <dbReference type="Pfam" id="PF13173"/>
    </source>
</evidence>
<organism evidence="3 4">
    <name type="scientific">Nonomuraea glycinis</name>
    <dbReference type="NCBI Taxonomy" id="2047744"/>
    <lineage>
        <taxon>Bacteria</taxon>
        <taxon>Bacillati</taxon>
        <taxon>Actinomycetota</taxon>
        <taxon>Actinomycetes</taxon>
        <taxon>Streptosporangiales</taxon>
        <taxon>Streptosporangiaceae</taxon>
        <taxon>Nonomuraea</taxon>
    </lineage>
</organism>
<protein>
    <recommendedName>
        <fullName evidence="5">ATP-binding protein</fullName>
    </recommendedName>
</protein>